<organism evidence="2 3">
    <name type="scientific">Nocardioides pini</name>
    <dbReference type="NCBI Taxonomy" id="2975053"/>
    <lineage>
        <taxon>Bacteria</taxon>
        <taxon>Bacillati</taxon>
        <taxon>Actinomycetota</taxon>
        <taxon>Actinomycetes</taxon>
        <taxon>Propionibacteriales</taxon>
        <taxon>Nocardioidaceae</taxon>
        <taxon>Nocardioides</taxon>
    </lineage>
</organism>
<protein>
    <submittedName>
        <fullName evidence="2">ScyD/ScyE family protein</fullName>
    </submittedName>
</protein>
<proteinExistence type="predicted"/>
<comment type="caution">
    <text evidence="2">The sequence shown here is derived from an EMBL/GenBank/DDBJ whole genome shotgun (WGS) entry which is preliminary data.</text>
</comment>
<sequence length="354" mass="35591">MVATRRAMAAGAVVLLTGSLMGSPAAGAAAAPDPTTVAKKLVSPLSMVVAGDGTAYVAQNFAGLLTAVAPGAAPEVVFAAKKGTEVGAVSEGGGTVRFATTKGSKTALWSMDPGSKPKKVADLSAFEADRNPDADVSYGFVGGLDAACAAQMPPEVPASYTGIVESHPYGSAVHKGTTYVADAAGNTILSVKPNGKVRTVAVLPAVPVVVTAEAAAANQLPPCTVGKTYNFEPVPTDVEVGKGGWLYVSLLPGGPEDGSTGAQGRVVKVKAKTGKVREVASGFAGATGVAVADNGDVYVAQLFGGQVSRIKAGRTTAKPYAEVMMPAAVEWADGDLFVSAQVLSQKPKGVVLRY</sequence>
<feature type="chain" id="PRO_5045879068" evidence="1">
    <location>
        <begin position="29"/>
        <end position="354"/>
    </location>
</feature>
<gene>
    <name evidence="2" type="ORF">NYO98_02005</name>
</gene>
<dbReference type="SUPFAM" id="SSF63829">
    <property type="entry name" value="Calcium-dependent phosphotriesterase"/>
    <property type="match status" value="1"/>
</dbReference>
<reference evidence="2" key="1">
    <citation type="submission" date="2022-08" db="EMBL/GenBank/DDBJ databases">
        <title>Genome sequencing of Nocardioides sp. STR2.</title>
        <authorList>
            <person name="So Y."/>
        </authorList>
    </citation>
    <scope>NUCLEOTIDE SEQUENCE</scope>
    <source>
        <strain evidence="2">STR2</strain>
    </source>
</reference>
<accession>A0ABT4C7V5</accession>
<evidence type="ECO:0000256" key="1">
    <source>
        <dbReference type="SAM" id="SignalP"/>
    </source>
</evidence>
<keyword evidence="3" id="KW-1185">Reference proteome</keyword>
<dbReference type="InterPro" id="IPR011042">
    <property type="entry name" value="6-blade_b-propeller_TolB-like"/>
</dbReference>
<keyword evidence="1" id="KW-0732">Signal</keyword>
<dbReference type="EMBL" id="JAPPUX010000001">
    <property type="protein sequence ID" value="MCY4725035.1"/>
    <property type="molecule type" value="Genomic_DNA"/>
</dbReference>
<dbReference type="Gene3D" id="2.120.10.30">
    <property type="entry name" value="TolB, C-terminal domain"/>
    <property type="match status" value="1"/>
</dbReference>
<feature type="signal peptide" evidence="1">
    <location>
        <begin position="1"/>
        <end position="28"/>
    </location>
</feature>
<evidence type="ECO:0000313" key="3">
    <source>
        <dbReference type="Proteomes" id="UP001074726"/>
    </source>
</evidence>
<dbReference type="RefSeq" id="WP_268109853.1">
    <property type="nucleotide sequence ID" value="NZ_JAPPUX010000001.1"/>
</dbReference>
<name>A0ABT4C7V5_9ACTN</name>
<dbReference type="Proteomes" id="UP001074726">
    <property type="component" value="Unassembled WGS sequence"/>
</dbReference>
<evidence type="ECO:0000313" key="2">
    <source>
        <dbReference type="EMBL" id="MCY4725035.1"/>
    </source>
</evidence>
<dbReference type="InterPro" id="IPR048031">
    <property type="entry name" value="ScyD/ScyE-like"/>
</dbReference>
<dbReference type="NCBIfam" id="NF033206">
    <property type="entry name" value="ScyE_fam"/>
    <property type="match status" value="1"/>
</dbReference>